<keyword evidence="1" id="KW-0472">Membrane</keyword>
<dbReference type="EMBL" id="VSSQ01065982">
    <property type="protein sequence ID" value="MPN18612.1"/>
    <property type="molecule type" value="Genomic_DNA"/>
</dbReference>
<keyword evidence="1" id="KW-1133">Transmembrane helix</keyword>
<keyword evidence="1" id="KW-0812">Transmembrane</keyword>
<evidence type="ECO:0000313" key="2">
    <source>
        <dbReference type="EMBL" id="MPN18612.1"/>
    </source>
</evidence>
<dbReference type="AlphaFoldDB" id="A0A645FY24"/>
<evidence type="ECO:0000256" key="1">
    <source>
        <dbReference type="SAM" id="Phobius"/>
    </source>
</evidence>
<organism evidence="2">
    <name type="scientific">bioreactor metagenome</name>
    <dbReference type="NCBI Taxonomy" id="1076179"/>
    <lineage>
        <taxon>unclassified sequences</taxon>
        <taxon>metagenomes</taxon>
        <taxon>ecological metagenomes</taxon>
    </lineage>
</organism>
<accession>A0A645FY24</accession>
<proteinExistence type="predicted"/>
<protein>
    <submittedName>
        <fullName evidence="2">Uncharacterized protein</fullName>
    </submittedName>
</protein>
<feature type="transmembrane region" description="Helical" evidence="1">
    <location>
        <begin position="51"/>
        <end position="69"/>
    </location>
</feature>
<reference evidence="2" key="1">
    <citation type="submission" date="2019-08" db="EMBL/GenBank/DDBJ databases">
        <authorList>
            <person name="Kucharzyk K."/>
            <person name="Murdoch R.W."/>
            <person name="Higgins S."/>
            <person name="Loffler F."/>
        </authorList>
    </citation>
    <scope>NUCLEOTIDE SEQUENCE</scope>
</reference>
<name>A0A645FY24_9ZZZZ</name>
<comment type="caution">
    <text evidence="2">The sequence shown here is derived from an EMBL/GenBank/DDBJ whole genome shotgun (WGS) entry which is preliminary data.</text>
</comment>
<gene>
    <name evidence="2" type="ORF">SDC9_165973</name>
</gene>
<feature type="transmembrane region" description="Helical" evidence="1">
    <location>
        <begin position="21"/>
        <end position="39"/>
    </location>
</feature>
<sequence>MFRVFIVILFSTFRAGGESKYVMFLDSGILWLIGIPIAFLTTKVFHVQDVALFYLILQTEQLVRVIIGMRRYNKRTWLKNITDELAIGNGETSK</sequence>